<dbReference type="Pfam" id="PF00512">
    <property type="entry name" value="HisKA"/>
    <property type="match status" value="1"/>
</dbReference>
<evidence type="ECO:0000256" key="2">
    <source>
        <dbReference type="ARBA" id="ARBA00004651"/>
    </source>
</evidence>
<evidence type="ECO:0000256" key="10">
    <source>
        <dbReference type="ARBA" id="ARBA00022840"/>
    </source>
</evidence>
<dbReference type="SMART" id="SM00388">
    <property type="entry name" value="HisKA"/>
    <property type="match status" value="1"/>
</dbReference>
<evidence type="ECO:0000313" key="17">
    <source>
        <dbReference type="EMBL" id="TFE86569.1"/>
    </source>
</evidence>
<evidence type="ECO:0000256" key="12">
    <source>
        <dbReference type="ARBA" id="ARBA00023012"/>
    </source>
</evidence>
<dbReference type="Gene3D" id="1.10.287.130">
    <property type="match status" value="1"/>
</dbReference>
<dbReference type="CDD" id="cd00075">
    <property type="entry name" value="HATPase"/>
    <property type="match status" value="1"/>
</dbReference>
<dbReference type="SUPFAM" id="SSF55874">
    <property type="entry name" value="ATPase domain of HSP90 chaperone/DNA topoisomerase II/histidine kinase"/>
    <property type="match status" value="1"/>
</dbReference>
<dbReference type="InterPro" id="IPR005467">
    <property type="entry name" value="His_kinase_dom"/>
</dbReference>
<dbReference type="InterPro" id="IPR003661">
    <property type="entry name" value="HisK_dim/P_dom"/>
</dbReference>
<dbReference type="EMBL" id="MYFO01000018">
    <property type="protein sequence ID" value="TFE86569.1"/>
    <property type="molecule type" value="Genomic_DNA"/>
</dbReference>
<comment type="catalytic activity">
    <reaction evidence="1">
        <text>ATP + protein L-histidine = ADP + protein N-phospho-L-histidine.</text>
        <dbReference type="EC" id="2.7.13.3"/>
    </reaction>
</comment>
<dbReference type="PRINTS" id="PR00344">
    <property type="entry name" value="BCTRLSENSOR"/>
</dbReference>
<evidence type="ECO:0000256" key="4">
    <source>
        <dbReference type="ARBA" id="ARBA00022475"/>
    </source>
</evidence>
<evidence type="ECO:0000313" key="18">
    <source>
        <dbReference type="Proteomes" id="UP000298246"/>
    </source>
</evidence>
<dbReference type="EC" id="2.7.13.3" evidence="3"/>
<keyword evidence="8" id="KW-0547">Nucleotide-binding</keyword>
<evidence type="ECO:0000256" key="7">
    <source>
        <dbReference type="ARBA" id="ARBA00022692"/>
    </source>
</evidence>
<dbReference type="InterPro" id="IPR003594">
    <property type="entry name" value="HATPase_dom"/>
</dbReference>
<keyword evidence="11 14" id="KW-1133">Transmembrane helix</keyword>
<dbReference type="OrthoDB" id="9780718at2"/>
<organism evidence="17 18">
    <name type="scientific">Paenibacillus athensensis</name>
    <dbReference type="NCBI Taxonomy" id="1967502"/>
    <lineage>
        <taxon>Bacteria</taxon>
        <taxon>Bacillati</taxon>
        <taxon>Bacillota</taxon>
        <taxon>Bacilli</taxon>
        <taxon>Bacillales</taxon>
        <taxon>Paenibacillaceae</taxon>
        <taxon>Paenibacillus</taxon>
    </lineage>
</organism>
<comment type="caution">
    <text evidence="17">The sequence shown here is derived from an EMBL/GenBank/DDBJ whole genome shotgun (WGS) entry which is preliminary data.</text>
</comment>
<dbReference type="GO" id="GO:0005886">
    <property type="term" value="C:plasma membrane"/>
    <property type="evidence" value="ECO:0007669"/>
    <property type="project" value="UniProtKB-SubCell"/>
</dbReference>
<accession>A0A4Y8PZ25</accession>
<keyword evidence="12" id="KW-0902">Two-component regulatory system</keyword>
<feature type="transmembrane region" description="Helical" evidence="14">
    <location>
        <begin position="12"/>
        <end position="35"/>
    </location>
</feature>
<dbReference type="InterPro" id="IPR050428">
    <property type="entry name" value="TCS_sensor_his_kinase"/>
</dbReference>
<evidence type="ECO:0000259" key="16">
    <source>
        <dbReference type="PROSITE" id="PS50885"/>
    </source>
</evidence>
<evidence type="ECO:0000256" key="3">
    <source>
        <dbReference type="ARBA" id="ARBA00012438"/>
    </source>
</evidence>
<dbReference type="InterPro" id="IPR036097">
    <property type="entry name" value="HisK_dim/P_sf"/>
</dbReference>
<dbReference type="PROSITE" id="PS50885">
    <property type="entry name" value="HAMP"/>
    <property type="match status" value="1"/>
</dbReference>
<keyword evidence="6" id="KW-0808">Transferase</keyword>
<dbReference type="GO" id="GO:0000155">
    <property type="term" value="F:phosphorelay sensor kinase activity"/>
    <property type="evidence" value="ECO:0007669"/>
    <property type="project" value="InterPro"/>
</dbReference>
<proteinExistence type="predicted"/>
<evidence type="ECO:0000256" key="11">
    <source>
        <dbReference type="ARBA" id="ARBA00022989"/>
    </source>
</evidence>
<comment type="subcellular location">
    <subcellularLocation>
        <location evidence="2">Cell membrane</location>
        <topology evidence="2">Multi-pass membrane protein</topology>
    </subcellularLocation>
</comment>
<dbReference type="PROSITE" id="PS50109">
    <property type="entry name" value="HIS_KIN"/>
    <property type="match status" value="1"/>
</dbReference>
<keyword evidence="4" id="KW-1003">Cell membrane</keyword>
<gene>
    <name evidence="17" type="ORF">B5M42_14500</name>
</gene>
<feature type="domain" description="HAMP" evidence="16">
    <location>
        <begin position="212"/>
        <end position="264"/>
    </location>
</feature>
<dbReference type="SUPFAM" id="SSF47384">
    <property type="entry name" value="Homodimeric domain of signal transducing histidine kinase"/>
    <property type="match status" value="1"/>
</dbReference>
<keyword evidence="13 14" id="KW-0472">Membrane</keyword>
<evidence type="ECO:0000256" key="9">
    <source>
        <dbReference type="ARBA" id="ARBA00022777"/>
    </source>
</evidence>
<dbReference type="Pfam" id="PF02518">
    <property type="entry name" value="HATPase_c"/>
    <property type="match status" value="1"/>
</dbReference>
<dbReference type="InterPro" id="IPR036890">
    <property type="entry name" value="HATPase_C_sf"/>
</dbReference>
<protein>
    <recommendedName>
        <fullName evidence="3">histidine kinase</fullName>
        <ecNumber evidence="3">2.7.13.3</ecNumber>
    </recommendedName>
</protein>
<sequence length="483" mass="51312">MKLIHQINLAFGVSLALMLTITAVVIHYVLLNHFIDTQKNDMRTMSASLTETFQRATTIGVLNEGTAAAGGTAALRDLVIPAYADIQAVITDDAGNVLSELAAPVPALPVAIRAAAPAAAAENNASPVTAPIAFLHTAEVAGAAPMAVSGTTGASSRETFLVQANPIPQGTLTLFTPMTRIKAIERELLVRLLLVFGAGSALMFGLSLLITKRLINPLVRLRTELRKIKARSFAEVELIRTGGEIGAVAQAVYDMAGELNKFIHVQKQFVQNASHELKTPLMSIAGYAEGIRDGVFEGEEARKGLDIILSESGRMTNIVTEMTLLAKLDSEEHIFRMSEVGVKELLAETAERVNPLLVRRGLKLHLICEADEELIIQGDQDKLLQALLNIVSNAIRHARREIAIQARPTAGGIEIAVTDDGPGIAEELLPYLFQRFMKGKDGESGLGLAIARAIVERCGGRITAGNVQGGGAAITLGFAAAGG</sequence>
<dbReference type="InterPro" id="IPR003660">
    <property type="entry name" value="HAMP_dom"/>
</dbReference>
<dbReference type="Gene3D" id="3.30.565.10">
    <property type="entry name" value="Histidine kinase-like ATPase, C-terminal domain"/>
    <property type="match status" value="1"/>
</dbReference>
<keyword evidence="9 17" id="KW-0418">Kinase</keyword>
<dbReference type="GO" id="GO:0005524">
    <property type="term" value="F:ATP binding"/>
    <property type="evidence" value="ECO:0007669"/>
    <property type="project" value="UniProtKB-KW"/>
</dbReference>
<evidence type="ECO:0000256" key="6">
    <source>
        <dbReference type="ARBA" id="ARBA00022679"/>
    </source>
</evidence>
<evidence type="ECO:0000256" key="1">
    <source>
        <dbReference type="ARBA" id="ARBA00000085"/>
    </source>
</evidence>
<dbReference type="Gene3D" id="6.10.340.10">
    <property type="match status" value="1"/>
</dbReference>
<evidence type="ECO:0000259" key="15">
    <source>
        <dbReference type="PROSITE" id="PS50109"/>
    </source>
</evidence>
<evidence type="ECO:0000256" key="13">
    <source>
        <dbReference type="ARBA" id="ARBA00023136"/>
    </source>
</evidence>
<name>A0A4Y8PZ25_9BACL</name>
<reference evidence="17 18" key="1">
    <citation type="submission" date="2017-03" db="EMBL/GenBank/DDBJ databases">
        <title>Isolation of Levoglucosan Utilizing Bacteria.</title>
        <authorList>
            <person name="Arya A.S."/>
        </authorList>
    </citation>
    <scope>NUCLEOTIDE SEQUENCE [LARGE SCALE GENOMIC DNA]</scope>
    <source>
        <strain evidence="17 18">MEC069</strain>
    </source>
</reference>
<keyword evidence="18" id="KW-1185">Reference proteome</keyword>
<keyword evidence="10" id="KW-0067">ATP-binding</keyword>
<dbReference type="PANTHER" id="PTHR45436:SF5">
    <property type="entry name" value="SENSOR HISTIDINE KINASE TRCS"/>
    <property type="match status" value="1"/>
</dbReference>
<dbReference type="Proteomes" id="UP000298246">
    <property type="component" value="Unassembled WGS sequence"/>
</dbReference>
<dbReference type="CDD" id="cd00082">
    <property type="entry name" value="HisKA"/>
    <property type="match status" value="1"/>
</dbReference>
<feature type="transmembrane region" description="Helical" evidence="14">
    <location>
        <begin position="188"/>
        <end position="210"/>
    </location>
</feature>
<dbReference type="InterPro" id="IPR004358">
    <property type="entry name" value="Sig_transdc_His_kin-like_C"/>
</dbReference>
<feature type="domain" description="Histidine kinase" evidence="15">
    <location>
        <begin position="272"/>
        <end position="482"/>
    </location>
</feature>
<keyword evidence="7 14" id="KW-0812">Transmembrane</keyword>
<evidence type="ECO:0000256" key="5">
    <source>
        <dbReference type="ARBA" id="ARBA00022553"/>
    </source>
</evidence>
<dbReference type="FunFam" id="1.10.287.130:FF:000001">
    <property type="entry name" value="Two-component sensor histidine kinase"/>
    <property type="match status" value="1"/>
</dbReference>
<keyword evidence="5" id="KW-0597">Phosphoprotein</keyword>
<dbReference type="SMART" id="SM00387">
    <property type="entry name" value="HATPase_c"/>
    <property type="match status" value="1"/>
</dbReference>
<evidence type="ECO:0000256" key="8">
    <source>
        <dbReference type="ARBA" id="ARBA00022741"/>
    </source>
</evidence>
<dbReference type="RefSeq" id="WP_134754029.1">
    <property type="nucleotide sequence ID" value="NZ_MYFO02000009.1"/>
</dbReference>
<evidence type="ECO:0000256" key="14">
    <source>
        <dbReference type="SAM" id="Phobius"/>
    </source>
</evidence>
<dbReference type="PANTHER" id="PTHR45436">
    <property type="entry name" value="SENSOR HISTIDINE KINASE YKOH"/>
    <property type="match status" value="1"/>
</dbReference>
<dbReference type="AlphaFoldDB" id="A0A4Y8PZ25"/>